<feature type="non-terminal residue" evidence="1">
    <location>
        <position position="58"/>
    </location>
</feature>
<proteinExistence type="predicted"/>
<comment type="caution">
    <text evidence="1">The sequence shown here is derived from an EMBL/GenBank/DDBJ whole genome shotgun (WGS) entry which is preliminary data.</text>
</comment>
<dbReference type="EMBL" id="MTKP01000221">
    <property type="protein sequence ID" value="RWX47369.1"/>
    <property type="molecule type" value="Genomic_DNA"/>
</dbReference>
<reference evidence="1 2" key="1">
    <citation type="submission" date="2017-01" db="EMBL/GenBank/DDBJ databases">
        <title>The cable genome- insights into the physiology and evolution of filamentous bacteria capable of sulfide oxidation via long distance electron transfer.</title>
        <authorList>
            <person name="Schreiber L."/>
            <person name="Bjerg J.T."/>
            <person name="Boggild A."/>
            <person name="Van De Vossenberg J."/>
            <person name="Meysman F."/>
            <person name="Nielsen L.P."/>
            <person name="Schramm A."/>
            <person name="Kjeldsen K.U."/>
        </authorList>
    </citation>
    <scope>NUCLEOTIDE SEQUENCE [LARGE SCALE GENOMIC DNA]</scope>
    <source>
        <strain evidence="1">A1</strain>
    </source>
</reference>
<sequence>MTIQAGHAALLMDIRDEIMQFHPVGPENRGPGGKGRAVRCVDCHALGVSGDASDDVSP</sequence>
<evidence type="ECO:0000313" key="2">
    <source>
        <dbReference type="Proteomes" id="UP000288086"/>
    </source>
</evidence>
<evidence type="ECO:0000313" key="1">
    <source>
        <dbReference type="EMBL" id="RWX47369.1"/>
    </source>
</evidence>
<accession>A0A444J2G8</accession>
<protein>
    <submittedName>
        <fullName evidence="1">Uncharacterized protein</fullName>
    </submittedName>
</protein>
<gene>
    <name evidence="1" type="ORF">VT98_12213</name>
</gene>
<name>A0A444J2G8_9BACT</name>
<dbReference type="AlphaFoldDB" id="A0A444J2G8"/>
<dbReference type="Proteomes" id="UP000288086">
    <property type="component" value="Unassembled WGS sequence"/>
</dbReference>
<organism evidence="1 2">
    <name type="scientific">Candidatus Electrothrix communis</name>
    <dbReference type="NCBI Taxonomy" id="1859133"/>
    <lineage>
        <taxon>Bacteria</taxon>
        <taxon>Pseudomonadati</taxon>
        <taxon>Thermodesulfobacteriota</taxon>
        <taxon>Desulfobulbia</taxon>
        <taxon>Desulfobulbales</taxon>
        <taxon>Desulfobulbaceae</taxon>
        <taxon>Candidatus Electrothrix</taxon>
    </lineage>
</organism>
<keyword evidence="2" id="KW-1185">Reference proteome</keyword>